<dbReference type="InterPro" id="IPR020103">
    <property type="entry name" value="PsdUridine_synth_cat_dom_sf"/>
</dbReference>
<dbReference type="RefSeq" id="WP_285607627.1">
    <property type="nucleotide sequence ID" value="NZ_BSDC01000001.1"/>
</dbReference>
<dbReference type="Gene3D" id="3.30.2350.10">
    <property type="entry name" value="Pseudouridine synthase"/>
    <property type="match status" value="1"/>
</dbReference>
<dbReference type="PANTHER" id="PTHR21600:SF88">
    <property type="entry name" value="RNA PSEUDOURIDINE SYNTHASE 5"/>
    <property type="match status" value="1"/>
</dbReference>
<sequence>MGINQGYVHREQVGIEGFGCTLLAHLAARHPLASQDLWRARILDGQVRLDEAPAVPEAPLRLGQWITWARPPWIEPEVPLATAVLYEDEDLLAVAKPSGLPTLPGGGEFLEHTLLALVRRRAPEASPMHRLGRGTSGLVLFARTTAARKPLQAVFQERQTRKVYRTLCQGHPTGDAFEVTAPIGEVPYGPLGSLHAATPGGRPSLSRVTVLERREKASLLEVEILTGRPHQIRIHLAYAGHPLAGDPLYGPGGIPMPGTCAVPGDPGYLLHAHRLELSHPRSGAWLTLTCQPPPALRPT</sequence>
<dbReference type="EC" id="5.4.99.-" evidence="2"/>
<keyword evidence="2" id="KW-0413">Isomerase</keyword>
<protein>
    <recommendedName>
        <fullName evidence="2">Pseudouridine synthase</fullName>
        <ecNumber evidence="2">5.4.99.-</ecNumber>
    </recommendedName>
</protein>
<comment type="similarity">
    <text evidence="1 2">Belongs to the pseudouridine synthase RluA family.</text>
</comment>
<gene>
    <name evidence="4" type="ORF">GETHED_12770</name>
</gene>
<dbReference type="CDD" id="cd02869">
    <property type="entry name" value="PseudoU_synth_RluA_like"/>
    <property type="match status" value="1"/>
</dbReference>
<dbReference type="EMBL" id="BSDC01000001">
    <property type="protein sequence ID" value="GLH66913.1"/>
    <property type="molecule type" value="Genomic_DNA"/>
</dbReference>
<dbReference type="InterPro" id="IPR006145">
    <property type="entry name" value="PsdUridine_synth_RsuA/RluA"/>
</dbReference>
<comment type="function">
    <text evidence="2">Responsible for synthesis of pseudouridine from uracil.</text>
</comment>
<reference evidence="4" key="1">
    <citation type="journal article" date="2023" name="Antonie Van Leeuwenhoek">
        <title>Mesoterricola silvestris gen. nov., sp. nov., Mesoterricola sediminis sp. nov., Geothrix oryzae sp. nov., Geothrix edaphica sp. nov., Geothrix rubra sp. nov., and Geothrix limicola sp. nov., six novel members of Acidobacteriota isolated from soils.</title>
        <authorList>
            <person name="Itoh H."/>
            <person name="Sugisawa Y."/>
            <person name="Mise K."/>
            <person name="Xu Z."/>
            <person name="Kuniyasu M."/>
            <person name="Ushijima N."/>
            <person name="Kawano K."/>
            <person name="Kobayashi E."/>
            <person name="Shiratori Y."/>
            <person name="Masuda Y."/>
            <person name="Senoo K."/>
        </authorList>
    </citation>
    <scope>NUCLEOTIDE SEQUENCE</scope>
    <source>
        <strain evidence="4">Red802</strain>
    </source>
</reference>
<evidence type="ECO:0000256" key="2">
    <source>
        <dbReference type="RuleBase" id="RU362028"/>
    </source>
</evidence>
<accession>A0ABQ5PXA4</accession>
<dbReference type="NCBIfam" id="TIGR00005">
    <property type="entry name" value="rluA_subfam"/>
    <property type="match status" value="1"/>
</dbReference>
<keyword evidence="5" id="KW-1185">Reference proteome</keyword>
<dbReference type="PANTHER" id="PTHR21600">
    <property type="entry name" value="MITOCHONDRIAL RNA PSEUDOURIDINE SYNTHASE"/>
    <property type="match status" value="1"/>
</dbReference>
<comment type="caution">
    <text evidence="4">The sequence shown here is derived from an EMBL/GenBank/DDBJ whole genome shotgun (WGS) entry which is preliminary data.</text>
</comment>
<comment type="catalytic activity">
    <reaction evidence="2">
        <text>a uridine in RNA = a pseudouridine in RNA</text>
        <dbReference type="Rhea" id="RHEA:48348"/>
        <dbReference type="Rhea" id="RHEA-COMP:12068"/>
        <dbReference type="Rhea" id="RHEA-COMP:12069"/>
        <dbReference type="ChEBI" id="CHEBI:65314"/>
        <dbReference type="ChEBI" id="CHEBI:65315"/>
    </reaction>
</comment>
<dbReference type="InterPro" id="IPR006225">
    <property type="entry name" value="PsdUridine_synth_RluC/D"/>
</dbReference>
<dbReference type="Proteomes" id="UP001165044">
    <property type="component" value="Unassembled WGS sequence"/>
</dbReference>
<feature type="domain" description="Pseudouridine synthase RsuA/RluA-like" evidence="3">
    <location>
        <begin position="90"/>
        <end position="237"/>
    </location>
</feature>
<proteinExistence type="inferred from homology"/>
<evidence type="ECO:0000259" key="3">
    <source>
        <dbReference type="Pfam" id="PF00849"/>
    </source>
</evidence>
<organism evidence="4 5">
    <name type="scientific">Geothrix edaphica</name>
    <dbReference type="NCBI Taxonomy" id="2927976"/>
    <lineage>
        <taxon>Bacteria</taxon>
        <taxon>Pseudomonadati</taxon>
        <taxon>Acidobacteriota</taxon>
        <taxon>Holophagae</taxon>
        <taxon>Holophagales</taxon>
        <taxon>Holophagaceae</taxon>
        <taxon>Geothrix</taxon>
    </lineage>
</organism>
<dbReference type="Pfam" id="PF00849">
    <property type="entry name" value="PseudoU_synth_2"/>
    <property type="match status" value="1"/>
</dbReference>
<evidence type="ECO:0000313" key="5">
    <source>
        <dbReference type="Proteomes" id="UP001165044"/>
    </source>
</evidence>
<dbReference type="InterPro" id="IPR050188">
    <property type="entry name" value="RluA_PseudoU_synthase"/>
</dbReference>
<name>A0ABQ5PXA4_9BACT</name>
<evidence type="ECO:0000256" key="1">
    <source>
        <dbReference type="ARBA" id="ARBA00010876"/>
    </source>
</evidence>
<evidence type="ECO:0000313" key="4">
    <source>
        <dbReference type="EMBL" id="GLH66913.1"/>
    </source>
</evidence>
<dbReference type="SUPFAM" id="SSF55120">
    <property type="entry name" value="Pseudouridine synthase"/>
    <property type="match status" value="1"/>
</dbReference>